<evidence type="ECO:0000313" key="2">
    <source>
        <dbReference type="Proteomes" id="UP000006251"/>
    </source>
</evidence>
<protein>
    <submittedName>
        <fullName evidence="1">Uncharacterized protein</fullName>
    </submittedName>
</protein>
<dbReference type="AlphaFoldDB" id="K6Z3Q1"/>
<organism evidence="1 2">
    <name type="scientific">Brumicola pallidula DSM 14239 = ACAM 615</name>
    <dbReference type="NCBI Taxonomy" id="1121922"/>
    <lineage>
        <taxon>Bacteria</taxon>
        <taxon>Pseudomonadati</taxon>
        <taxon>Pseudomonadota</taxon>
        <taxon>Gammaproteobacteria</taxon>
        <taxon>Alteromonadales</taxon>
        <taxon>Alteromonadaceae</taxon>
        <taxon>Brumicola</taxon>
    </lineage>
</organism>
<accession>K6Z3Q1</accession>
<dbReference type="Proteomes" id="UP000006251">
    <property type="component" value="Unassembled WGS sequence"/>
</dbReference>
<keyword evidence="2" id="KW-1185">Reference proteome</keyword>
<gene>
    <name evidence="1" type="ORF">GPAL_3992</name>
</gene>
<dbReference type="EMBL" id="BAEQ01000067">
    <property type="protein sequence ID" value="GAC30831.1"/>
    <property type="molecule type" value="Genomic_DNA"/>
</dbReference>
<sequence length="42" mass="4690">MNFIGNSVYDNRVNISSNALLYKHPKPMAANAIKLANSDLRQ</sequence>
<proteinExistence type="predicted"/>
<reference evidence="2" key="1">
    <citation type="journal article" date="2014" name="Environ. Microbiol.">
        <title>Comparative genomics of the marine bacterial genus Glaciecola reveals the high degree of genomic diversity and genomic characteristic for cold adaptation.</title>
        <authorList>
            <person name="Qin Q.L."/>
            <person name="Xie B.B."/>
            <person name="Yu Y."/>
            <person name="Shu Y.L."/>
            <person name="Rong J.C."/>
            <person name="Zhang Y.J."/>
            <person name="Zhao D.L."/>
            <person name="Chen X.L."/>
            <person name="Zhang X.Y."/>
            <person name="Chen B."/>
            <person name="Zhou B.C."/>
            <person name="Zhang Y.Z."/>
        </authorList>
    </citation>
    <scope>NUCLEOTIDE SEQUENCE [LARGE SCALE GENOMIC DNA]</scope>
    <source>
        <strain evidence="2">ACAM 615</strain>
    </source>
</reference>
<evidence type="ECO:0000313" key="1">
    <source>
        <dbReference type="EMBL" id="GAC30831.1"/>
    </source>
</evidence>
<comment type="caution">
    <text evidence="1">The sequence shown here is derived from an EMBL/GenBank/DDBJ whole genome shotgun (WGS) entry which is preliminary data.</text>
</comment>
<name>K6Z3Q1_9ALTE</name>